<dbReference type="EMBL" id="JAWRVE010000081">
    <property type="protein sequence ID" value="KAL1862495.1"/>
    <property type="molecule type" value="Genomic_DNA"/>
</dbReference>
<dbReference type="InterPro" id="IPR029058">
    <property type="entry name" value="AB_hydrolase_fold"/>
</dbReference>
<keyword evidence="6" id="KW-0378">Hydrolase</keyword>
<keyword evidence="7" id="KW-0325">Glycoprotein</keyword>
<proteinExistence type="inferred from homology"/>
<evidence type="ECO:0000313" key="10">
    <source>
        <dbReference type="EMBL" id="KAL1862495.1"/>
    </source>
</evidence>
<evidence type="ECO:0000256" key="7">
    <source>
        <dbReference type="ARBA" id="ARBA00023180"/>
    </source>
</evidence>
<gene>
    <name evidence="10" type="primary">dpp5_1</name>
    <name evidence="10" type="ORF">Daus18300_008592</name>
</gene>
<dbReference type="InterPro" id="IPR001375">
    <property type="entry name" value="Peptidase_S9_cat"/>
</dbReference>
<accession>A0ABR3WHQ9</accession>
<evidence type="ECO:0000256" key="8">
    <source>
        <dbReference type="ARBA" id="ARBA00032829"/>
    </source>
</evidence>
<comment type="caution">
    <text evidence="10">The sequence shown here is derived from an EMBL/GenBank/DDBJ whole genome shotgun (WGS) entry which is preliminary data.</text>
</comment>
<keyword evidence="3" id="KW-0964">Secreted</keyword>
<protein>
    <recommendedName>
        <fullName evidence="8">Dipeptidyl-peptidase V</fullName>
    </recommendedName>
</protein>
<evidence type="ECO:0000313" key="11">
    <source>
        <dbReference type="Proteomes" id="UP001583177"/>
    </source>
</evidence>
<dbReference type="Gene3D" id="3.40.50.1820">
    <property type="entry name" value="alpha/beta hydrolase"/>
    <property type="match status" value="1"/>
</dbReference>
<feature type="domain" description="Peptidase S9 prolyl oligopeptidase catalytic" evidence="9">
    <location>
        <begin position="524"/>
        <end position="733"/>
    </location>
</feature>
<dbReference type="InterPro" id="IPR011042">
    <property type="entry name" value="6-blade_b-propeller_TolB-like"/>
</dbReference>
<sequence>MLRLLKIGAAAVVLGFRVLALTPLESLSTSVYAPAIPNPTGKFALVNGVNFTFDESSGFIVGVTAFWNSLDLTTGDISTWYLGSEISEIVFVGPKCTSMLYINGSQVAIDGSIGLYTAYASSLETSSTLVATLPAPFAGLKAAQTEDGSIRFLLYAKANPDGSAYNPAQAVDPVLYGGSSARIYDSSYVRVWDHWLTPQRNAVFGGTLESRNGSYAFDGDLTNYVTGTCDVTCAESPRDSGSADLNDYDLAPDGSLVAFDTKDIHLPLANYSSSQVYLVPFNGTAADATPVNPRGGSAYPDAQGLSSSPKFSPDSSKLLYIQMNSIANGNAKSFIYIVDIASTATYHNSNVDFNVTRLVSDWDRSPLQVGWALDSEWIYAGAPDRGAGALFAIPITADDSYEPANITHGSTVLGAYSLPNNTLLVTDSKFWTPCDIYSVDFDGSGIIQTYFEANKADPVLAAAGLDSSIASEFYYTTNTSEIQQQAWIVYPENFDPSKKYPLALITHGGPEAASFNMWGFQGQFNFKVWADQGYVVVAPNPTGSWGWGQNLTDAAYGTWGSYIFWDIVNCWQHVKDNLPFVDVENGIHAGASFGGYMSNWIQGQDFGRNFKALVTHEGATLTQAQGATDQLDFPFNDFLGPINSTAFKPGNPYYDFNPLLYVENWATPHFVVHSSLDYRLPESEGIMLFNLLQQNGVPSKLLNFPDEGHIIENPANQLVWYNEIFDFINHYSGAGEQGSQPY</sequence>
<organism evidence="10 11">
    <name type="scientific">Diaporthe australafricana</name>
    <dbReference type="NCBI Taxonomy" id="127596"/>
    <lineage>
        <taxon>Eukaryota</taxon>
        <taxon>Fungi</taxon>
        <taxon>Dikarya</taxon>
        <taxon>Ascomycota</taxon>
        <taxon>Pezizomycotina</taxon>
        <taxon>Sordariomycetes</taxon>
        <taxon>Sordariomycetidae</taxon>
        <taxon>Diaporthales</taxon>
        <taxon>Diaporthaceae</taxon>
        <taxon>Diaporthe</taxon>
    </lineage>
</organism>
<keyword evidence="4" id="KW-0645">Protease</keyword>
<dbReference type="PANTHER" id="PTHR42776">
    <property type="entry name" value="SERINE PEPTIDASE S9 FAMILY MEMBER"/>
    <property type="match status" value="1"/>
</dbReference>
<dbReference type="PANTHER" id="PTHR42776:SF11">
    <property type="entry name" value="DIPEPTIDYL-PEPTIDASE 5-RELATED"/>
    <property type="match status" value="1"/>
</dbReference>
<keyword evidence="5" id="KW-0732">Signal</keyword>
<name>A0ABR3WHQ9_9PEZI</name>
<evidence type="ECO:0000256" key="2">
    <source>
        <dbReference type="ARBA" id="ARBA00010040"/>
    </source>
</evidence>
<evidence type="ECO:0000259" key="9">
    <source>
        <dbReference type="Pfam" id="PF00326"/>
    </source>
</evidence>
<dbReference type="Proteomes" id="UP001583177">
    <property type="component" value="Unassembled WGS sequence"/>
</dbReference>
<evidence type="ECO:0000256" key="5">
    <source>
        <dbReference type="ARBA" id="ARBA00022729"/>
    </source>
</evidence>
<dbReference type="Gene3D" id="2.120.10.30">
    <property type="entry name" value="TolB, C-terminal domain"/>
    <property type="match status" value="1"/>
</dbReference>
<evidence type="ECO:0000256" key="1">
    <source>
        <dbReference type="ARBA" id="ARBA00004613"/>
    </source>
</evidence>
<dbReference type="Pfam" id="PF00326">
    <property type="entry name" value="Peptidase_S9"/>
    <property type="match status" value="1"/>
</dbReference>
<keyword evidence="11" id="KW-1185">Reference proteome</keyword>
<dbReference type="SUPFAM" id="SSF82171">
    <property type="entry name" value="DPP6 N-terminal domain-like"/>
    <property type="match status" value="1"/>
</dbReference>
<evidence type="ECO:0000256" key="3">
    <source>
        <dbReference type="ARBA" id="ARBA00022525"/>
    </source>
</evidence>
<dbReference type="SUPFAM" id="SSF53474">
    <property type="entry name" value="alpha/beta-Hydrolases"/>
    <property type="match status" value="1"/>
</dbReference>
<evidence type="ECO:0000256" key="4">
    <source>
        <dbReference type="ARBA" id="ARBA00022670"/>
    </source>
</evidence>
<reference evidence="10 11" key="1">
    <citation type="journal article" date="2024" name="IMA Fungus">
        <title>IMA Genome - F19 : A genome assembly and annotation guide to empower mycologists, including annotated draft genome sequences of Ceratocystis pirilliformis, Diaporthe australafricana, Fusarium ophioides, Paecilomyces lecythidis, and Sporothrix stenoceras.</title>
        <authorList>
            <person name="Aylward J."/>
            <person name="Wilson A.M."/>
            <person name="Visagie C.M."/>
            <person name="Spraker J."/>
            <person name="Barnes I."/>
            <person name="Buitendag C."/>
            <person name="Ceriani C."/>
            <person name="Del Mar Angel L."/>
            <person name="du Plessis D."/>
            <person name="Fuchs T."/>
            <person name="Gasser K."/>
            <person name="Kramer D."/>
            <person name="Li W."/>
            <person name="Munsamy K."/>
            <person name="Piso A."/>
            <person name="Price J.L."/>
            <person name="Sonnekus B."/>
            <person name="Thomas C."/>
            <person name="van der Nest A."/>
            <person name="van Dijk A."/>
            <person name="van Heerden A."/>
            <person name="van Vuuren N."/>
            <person name="Yilmaz N."/>
            <person name="Duong T.A."/>
            <person name="van der Merwe N.A."/>
            <person name="Wingfield M.J."/>
            <person name="Wingfield B.D."/>
        </authorList>
    </citation>
    <scope>NUCLEOTIDE SEQUENCE [LARGE SCALE GENOMIC DNA]</scope>
    <source>
        <strain evidence="10 11">CMW 18300</strain>
    </source>
</reference>
<comment type="subcellular location">
    <subcellularLocation>
        <location evidence="1">Secreted</location>
    </subcellularLocation>
</comment>
<comment type="similarity">
    <text evidence="2">Belongs to the peptidase S9C family.</text>
</comment>
<evidence type="ECO:0000256" key="6">
    <source>
        <dbReference type="ARBA" id="ARBA00022801"/>
    </source>
</evidence>